<dbReference type="AlphaFoldDB" id="A0ABD2ASK3"/>
<comment type="caution">
    <text evidence="2">The sequence shown here is derived from an EMBL/GenBank/DDBJ whole genome shotgun (WGS) entry which is preliminary data.</text>
</comment>
<dbReference type="Proteomes" id="UP001607303">
    <property type="component" value="Unassembled WGS sequence"/>
</dbReference>
<keyword evidence="3" id="KW-1185">Reference proteome</keyword>
<evidence type="ECO:0000313" key="3">
    <source>
        <dbReference type="Proteomes" id="UP001607303"/>
    </source>
</evidence>
<proteinExistence type="predicted"/>
<keyword evidence="1" id="KW-0812">Transmembrane</keyword>
<reference evidence="2 3" key="1">
    <citation type="journal article" date="2024" name="Ann. Entomol. Soc. Am.">
        <title>Genomic analyses of the southern and eastern yellowjacket wasps (Hymenoptera: Vespidae) reveal evolutionary signatures of social life.</title>
        <authorList>
            <person name="Catto M.A."/>
            <person name="Caine P.B."/>
            <person name="Orr S.E."/>
            <person name="Hunt B.G."/>
            <person name="Goodisman M.A.D."/>
        </authorList>
    </citation>
    <scope>NUCLEOTIDE SEQUENCE [LARGE SCALE GENOMIC DNA]</scope>
    <source>
        <strain evidence="2">232</strain>
        <tissue evidence="2">Head and thorax</tissue>
    </source>
</reference>
<dbReference type="EMBL" id="JAYRBN010000114">
    <property type="protein sequence ID" value="KAL2723583.1"/>
    <property type="molecule type" value="Genomic_DNA"/>
</dbReference>
<name>A0ABD2ASK3_VESMC</name>
<evidence type="ECO:0000313" key="2">
    <source>
        <dbReference type="EMBL" id="KAL2723583.1"/>
    </source>
</evidence>
<organism evidence="2 3">
    <name type="scientific">Vespula maculifrons</name>
    <name type="common">Eastern yellow jacket</name>
    <name type="synonym">Wasp</name>
    <dbReference type="NCBI Taxonomy" id="7453"/>
    <lineage>
        <taxon>Eukaryota</taxon>
        <taxon>Metazoa</taxon>
        <taxon>Ecdysozoa</taxon>
        <taxon>Arthropoda</taxon>
        <taxon>Hexapoda</taxon>
        <taxon>Insecta</taxon>
        <taxon>Pterygota</taxon>
        <taxon>Neoptera</taxon>
        <taxon>Endopterygota</taxon>
        <taxon>Hymenoptera</taxon>
        <taxon>Apocrita</taxon>
        <taxon>Aculeata</taxon>
        <taxon>Vespoidea</taxon>
        <taxon>Vespidae</taxon>
        <taxon>Vespinae</taxon>
        <taxon>Vespula</taxon>
    </lineage>
</organism>
<keyword evidence="1" id="KW-0472">Membrane</keyword>
<evidence type="ECO:0000256" key="1">
    <source>
        <dbReference type="SAM" id="Phobius"/>
    </source>
</evidence>
<feature type="transmembrane region" description="Helical" evidence="1">
    <location>
        <begin position="20"/>
        <end position="40"/>
    </location>
</feature>
<accession>A0ABD2ASK3</accession>
<gene>
    <name evidence="2" type="ORF">V1477_019434</name>
</gene>
<keyword evidence="1" id="KW-1133">Transmembrane helix</keyword>
<sequence>MNLTVDEKLFSTKKRRMPIIVNNTMGICCPQNSLIVYWMLEKYYDGQLFYKCITGDKIIGKMNNII</sequence>
<protein>
    <submittedName>
        <fullName evidence="2">Uncharacterized protein</fullName>
    </submittedName>
</protein>